<feature type="compositionally biased region" description="Low complexity" evidence="4">
    <location>
        <begin position="20"/>
        <end position="35"/>
    </location>
</feature>
<dbReference type="SUPFAM" id="SSF55945">
    <property type="entry name" value="TATA-box binding protein-like"/>
    <property type="match status" value="2"/>
</dbReference>
<dbReference type="Proteomes" id="UP000298663">
    <property type="component" value="Unassembled WGS sequence"/>
</dbReference>
<proteinExistence type="inferred from homology"/>
<feature type="compositionally biased region" description="Low complexity" evidence="4">
    <location>
        <begin position="43"/>
        <end position="55"/>
    </location>
</feature>
<dbReference type="PANTHER" id="PTHR10126">
    <property type="entry name" value="TATA-BOX BINDING PROTEIN"/>
    <property type="match status" value="1"/>
</dbReference>
<dbReference type="GO" id="GO:0006352">
    <property type="term" value="P:DNA-templated transcription initiation"/>
    <property type="evidence" value="ECO:0007669"/>
    <property type="project" value="InterPro"/>
</dbReference>
<gene>
    <name evidence="5" type="ORF">L596_009717</name>
</gene>
<dbReference type="CDD" id="cd00652">
    <property type="entry name" value="TBP_TLF"/>
    <property type="match status" value="1"/>
</dbReference>
<feature type="region of interest" description="Disordered" evidence="4">
    <location>
        <begin position="71"/>
        <end position="90"/>
    </location>
</feature>
<dbReference type="EMBL" id="AZBU02000002">
    <property type="protein sequence ID" value="TKR95567.1"/>
    <property type="molecule type" value="Genomic_DNA"/>
</dbReference>
<evidence type="ECO:0000256" key="4">
    <source>
        <dbReference type="SAM" id="MobiDB-lite"/>
    </source>
</evidence>
<sequence>MYRMDHCEIVYSSQSPLRTPKSGLSSLELPSSPESESSDYFRSPQGSPQGFSPPSLHSYYGHPQVEGYGSPQMVPMTPYSQKSPSQGIYSTPKFGYMRQNMRMAYSHPQVMLNPTNETSMRSRNSQMLPPSNLPGAGTPPPPSTLIPVHPYGCPSPQYSPPAYPFSQSYPPQSQYLPQYLSSQSYVRPTLQIGASHHAKISASTKKVLGIAKNTKNREVGKVFIENIVATFNLHIEVDLTDICNRLYNVKEGRKTFTACTLQLRSPKASLLIFASGKMVSTGTKNIDDCIRSIRRGARLIQRLGYKPRFFPSDLKIQNVVGTVNLGFKVDLDKLAKLDNTSYEPENFSGAKMSIGSNVNVPEGEKKSNLTMNVFPNGSAVIVGGKTTEEVEKAFYDYKDVLKRHERVKVDVKVVKEVERPK</sequence>
<dbReference type="AlphaFoldDB" id="A0A4U5PG57"/>
<feature type="compositionally biased region" description="Polar residues" evidence="4">
    <location>
        <begin position="78"/>
        <end position="89"/>
    </location>
</feature>
<dbReference type="InterPro" id="IPR000814">
    <property type="entry name" value="TBP"/>
</dbReference>
<dbReference type="InterPro" id="IPR012295">
    <property type="entry name" value="TBP_dom_sf"/>
</dbReference>
<feature type="region of interest" description="Disordered" evidence="4">
    <location>
        <begin position="12"/>
        <end position="64"/>
    </location>
</feature>
<evidence type="ECO:0000256" key="2">
    <source>
        <dbReference type="ARBA" id="ARBA00023125"/>
    </source>
</evidence>
<feature type="compositionally biased region" description="Polar residues" evidence="4">
    <location>
        <begin position="115"/>
        <end position="129"/>
    </location>
</feature>
<dbReference type="PRINTS" id="PR00686">
    <property type="entry name" value="TIFACTORIID"/>
</dbReference>
<protein>
    <submittedName>
        <fullName evidence="5">Uncharacterized protein</fullName>
    </submittedName>
</protein>
<feature type="region of interest" description="Disordered" evidence="4">
    <location>
        <begin position="115"/>
        <end position="140"/>
    </location>
</feature>
<dbReference type="STRING" id="34508.A0A4U5PG57"/>
<dbReference type="GO" id="GO:0003677">
    <property type="term" value="F:DNA binding"/>
    <property type="evidence" value="ECO:0007669"/>
    <property type="project" value="UniProtKB-KW"/>
</dbReference>
<dbReference type="Pfam" id="PF00352">
    <property type="entry name" value="TBP"/>
    <property type="match status" value="2"/>
</dbReference>
<keyword evidence="3" id="KW-0804">Transcription</keyword>
<keyword evidence="6" id="KW-1185">Reference proteome</keyword>
<reference evidence="5 6" key="1">
    <citation type="journal article" date="2015" name="Genome Biol.">
        <title>Comparative genomics of Steinernema reveals deeply conserved gene regulatory networks.</title>
        <authorList>
            <person name="Dillman A.R."/>
            <person name="Macchietto M."/>
            <person name="Porter C.F."/>
            <person name="Rogers A."/>
            <person name="Williams B."/>
            <person name="Antoshechkin I."/>
            <person name="Lee M.M."/>
            <person name="Goodwin Z."/>
            <person name="Lu X."/>
            <person name="Lewis E.E."/>
            <person name="Goodrich-Blair H."/>
            <person name="Stock S.P."/>
            <person name="Adams B.J."/>
            <person name="Sternberg P.W."/>
            <person name="Mortazavi A."/>
        </authorList>
    </citation>
    <scope>NUCLEOTIDE SEQUENCE [LARGE SCALE GENOMIC DNA]</scope>
    <source>
        <strain evidence="5 6">ALL</strain>
    </source>
</reference>
<evidence type="ECO:0000256" key="3">
    <source>
        <dbReference type="ARBA" id="ARBA00023163"/>
    </source>
</evidence>
<dbReference type="Gene3D" id="3.30.310.10">
    <property type="entry name" value="TATA-Binding Protein"/>
    <property type="match status" value="2"/>
</dbReference>
<keyword evidence="2" id="KW-0238">DNA-binding</keyword>
<evidence type="ECO:0000313" key="5">
    <source>
        <dbReference type="EMBL" id="TKR95567.1"/>
    </source>
</evidence>
<reference evidence="5 6" key="2">
    <citation type="journal article" date="2019" name="G3 (Bethesda)">
        <title>Hybrid Assembly of the Genome of the Entomopathogenic Nematode Steinernema carpocapsae Identifies the X-Chromosome.</title>
        <authorList>
            <person name="Serra L."/>
            <person name="Macchietto M."/>
            <person name="Macias-Munoz A."/>
            <person name="McGill C.J."/>
            <person name="Rodriguez I.M."/>
            <person name="Rodriguez B."/>
            <person name="Murad R."/>
            <person name="Mortazavi A."/>
        </authorList>
    </citation>
    <scope>NUCLEOTIDE SEQUENCE [LARGE SCALE GENOMIC DNA]</scope>
    <source>
        <strain evidence="5 6">ALL</strain>
    </source>
</reference>
<accession>A0A4U5PG57</accession>
<evidence type="ECO:0000256" key="1">
    <source>
        <dbReference type="ARBA" id="ARBA00005560"/>
    </source>
</evidence>
<comment type="similarity">
    <text evidence="1">Belongs to the TBP family.</text>
</comment>
<name>A0A4U5PG57_STECR</name>
<comment type="caution">
    <text evidence="5">The sequence shown here is derived from an EMBL/GenBank/DDBJ whole genome shotgun (WGS) entry which is preliminary data.</text>
</comment>
<organism evidence="5 6">
    <name type="scientific">Steinernema carpocapsae</name>
    <name type="common">Entomopathogenic nematode</name>
    <dbReference type="NCBI Taxonomy" id="34508"/>
    <lineage>
        <taxon>Eukaryota</taxon>
        <taxon>Metazoa</taxon>
        <taxon>Ecdysozoa</taxon>
        <taxon>Nematoda</taxon>
        <taxon>Chromadorea</taxon>
        <taxon>Rhabditida</taxon>
        <taxon>Tylenchina</taxon>
        <taxon>Panagrolaimomorpha</taxon>
        <taxon>Strongyloidoidea</taxon>
        <taxon>Steinernematidae</taxon>
        <taxon>Steinernema</taxon>
    </lineage>
</organism>
<dbReference type="OrthoDB" id="2127950at2759"/>
<evidence type="ECO:0000313" key="6">
    <source>
        <dbReference type="Proteomes" id="UP000298663"/>
    </source>
</evidence>